<dbReference type="RefSeq" id="WP_208832176.1">
    <property type="nucleotide sequence ID" value="NZ_CP072110.1"/>
</dbReference>
<protein>
    <submittedName>
        <fullName evidence="4">M61 family metallopeptidase</fullName>
    </submittedName>
</protein>
<evidence type="ECO:0000259" key="2">
    <source>
        <dbReference type="Pfam" id="PF17820"/>
    </source>
</evidence>
<reference evidence="4" key="1">
    <citation type="submission" date="2021-03" db="EMBL/GenBank/DDBJ databases">
        <title>Description of Psychrosphaera ytuae sp. nov. isolated from deep sea sediment of South China Sea.</title>
        <authorList>
            <person name="Zhang J."/>
            <person name="Xu X.-D."/>
        </authorList>
    </citation>
    <scope>NUCLEOTIDE SEQUENCE</scope>
    <source>
        <strain evidence="4">MTZ26</strain>
    </source>
</reference>
<proteinExistence type="predicted"/>
<dbReference type="Gene3D" id="2.30.42.10">
    <property type="match status" value="1"/>
</dbReference>
<evidence type="ECO:0000313" key="4">
    <source>
        <dbReference type="EMBL" id="QTH64121.1"/>
    </source>
</evidence>
<dbReference type="InterPro" id="IPR036034">
    <property type="entry name" value="PDZ_sf"/>
</dbReference>
<dbReference type="Pfam" id="PF05299">
    <property type="entry name" value="Peptidase_M61"/>
    <property type="match status" value="1"/>
</dbReference>
<name>A0A975DD21_9GAMM</name>
<evidence type="ECO:0000313" key="5">
    <source>
        <dbReference type="Proteomes" id="UP000682739"/>
    </source>
</evidence>
<dbReference type="Pfam" id="PF17820">
    <property type="entry name" value="PDZ_6"/>
    <property type="match status" value="1"/>
</dbReference>
<feature type="domain" description="Peptidase M61 catalytic" evidence="1">
    <location>
        <begin position="274"/>
        <end position="390"/>
    </location>
</feature>
<evidence type="ECO:0000259" key="1">
    <source>
        <dbReference type="Pfam" id="PF05299"/>
    </source>
</evidence>
<feature type="domain" description="Peptidase M61 N-terminal" evidence="3">
    <location>
        <begin position="5"/>
        <end position="178"/>
    </location>
</feature>
<dbReference type="Proteomes" id="UP000682739">
    <property type="component" value="Chromosome"/>
</dbReference>
<evidence type="ECO:0000259" key="3">
    <source>
        <dbReference type="Pfam" id="PF17899"/>
    </source>
</evidence>
<dbReference type="Gene3D" id="1.10.390.10">
    <property type="entry name" value="Neutral Protease Domain 2"/>
    <property type="match status" value="1"/>
</dbReference>
<dbReference type="PIRSF" id="PIRSF016493">
    <property type="entry name" value="Glycyl_aminpptds"/>
    <property type="match status" value="1"/>
</dbReference>
<feature type="domain" description="PDZ" evidence="2">
    <location>
        <begin position="511"/>
        <end position="552"/>
    </location>
</feature>
<dbReference type="Gene3D" id="2.60.40.3650">
    <property type="match status" value="1"/>
</dbReference>
<dbReference type="AlphaFoldDB" id="A0A975DD21"/>
<dbReference type="KEGG" id="psym:J1N51_01130"/>
<accession>A0A975DD21</accession>
<dbReference type="EMBL" id="CP072110">
    <property type="protein sequence ID" value="QTH64121.1"/>
    <property type="molecule type" value="Genomic_DNA"/>
</dbReference>
<dbReference type="InterPro" id="IPR027268">
    <property type="entry name" value="Peptidase_M4/M1_CTD_sf"/>
</dbReference>
<dbReference type="InterPro" id="IPR007963">
    <property type="entry name" value="Peptidase_M61_catalytic"/>
</dbReference>
<dbReference type="Pfam" id="PF17899">
    <property type="entry name" value="Peptidase_M61_N"/>
    <property type="match status" value="1"/>
</dbReference>
<dbReference type="SUPFAM" id="SSF50156">
    <property type="entry name" value="PDZ domain-like"/>
    <property type="match status" value="1"/>
</dbReference>
<organism evidence="4 5">
    <name type="scientific">Psychrosphaera ytuae</name>
    <dbReference type="NCBI Taxonomy" id="2820710"/>
    <lineage>
        <taxon>Bacteria</taxon>
        <taxon>Pseudomonadati</taxon>
        <taxon>Pseudomonadota</taxon>
        <taxon>Gammaproteobacteria</taxon>
        <taxon>Alteromonadales</taxon>
        <taxon>Pseudoalteromonadaceae</taxon>
        <taxon>Psychrosphaera</taxon>
    </lineage>
</organism>
<sequence>MSDVKYTISVVDPLQHLFGIQIEFQPKSSEPVNLSLPNWLPGSYMIRDFAKHVLDFTAQDQDGPLLCTPTSKSSYSIEHNNKTITVSYHYYAFDLSVRKAYLDQQYGFINPASSCYQVDSHKDETCLVTIVKPSHYVAQHWVPAVGLTRTKDTELFSWGNYQATSYIDFTDYPILMGKLDIAKFEVEQVPHYMITAGQHFGDLSRVVNDLKPICEFQANVFGGLPSDVDQYLFLTMITDSGFGGLEHLNSTALVCSRYDIIKDSQPMTDGYETFLSLCSHEYFHTWNVKRLKPKEFIPFDLNREVYTEQLWFYEGMTSYFDDYSLVATNTISPQTYLNTLAKTLTRVRRGNGETRQSVTESSYFSWTKFYQQDHTAPDQITSYYSKGALIACFADLSIRQHSAGQKTLAHLMNEAWQQWGANGIGTTQAELESLFETYLSKADFETFKELLYRASRIDLSNMLAEVGIDLNYFPQSKPNQWFIDGASEYNPEQPEFWLGATLALENGLHTVKQVLNNSPAERAGIAVGDQLVAFNQIKLPATDVESWFKKVQRKDGNQIHYFRKDSLMCAHLELKPSPAFVAQLRLKHEDKAKTWLNS</sequence>
<dbReference type="InterPro" id="IPR040756">
    <property type="entry name" value="Peptidase_M61_N"/>
</dbReference>
<dbReference type="SUPFAM" id="SSF55486">
    <property type="entry name" value="Metalloproteases ('zincins'), catalytic domain"/>
    <property type="match status" value="1"/>
</dbReference>
<dbReference type="InterPro" id="IPR024191">
    <property type="entry name" value="Peptidase_M61"/>
</dbReference>
<gene>
    <name evidence="4" type="ORF">J1N51_01130</name>
</gene>
<keyword evidence="5" id="KW-1185">Reference proteome</keyword>
<dbReference type="InterPro" id="IPR041489">
    <property type="entry name" value="PDZ_6"/>
</dbReference>